<accession>A0AA86PZQ9</accession>
<name>A0AA86PZQ9_9EUKA</name>
<reference evidence="2 3" key="2">
    <citation type="submission" date="2024-07" db="EMBL/GenBank/DDBJ databases">
        <authorList>
            <person name="Akdeniz Z."/>
        </authorList>
    </citation>
    <scope>NUCLEOTIDE SEQUENCE [LARGE SCALE GENOMIC DNA]</scope>
</reference>
<dbReference type="AlphaFoldDB" id="A0AA86PZQ9"/>
<gene>
    <name evidence="1" type="ORF">HINF_LOCUS35531</name>
    <name evidence="2" type="ORF">HINF_LOCUS39888</name>
</gene>
<evidence type="ECO:0000313" key="2">
    <source>
        <dbReference type="EMBL" id="CAL6043049.1"/>
    </source>
</evidence>
<protein>
    <submittedName>
        <fullName evidence="2">Hypothetical_protein</fullName>
    </submittedName>
</protein>
<dbReference type="EMBL" id="CATOUU010000782">
    <property type="protein sequence ID" value="CAI9947886.1"/>
    <property type="molecule type" value="Genomic_DNA"/>
</dbReference>
<comment type="caution">
    <text evidence="1">The sequence shown here is derived from an EMBL/GenBank/DDBJ whole genome shotgun (WGS) entry which is preliminary data.</text>
</comment>
<evidence type="ECO:0000313" key="1">
    <source>
        <dbReference type="EMBL" id="CAI9947886.1"/>
    </source>
</evidence>
<dbReference type="EMBL" id="CAXDID020000155">
    <property type="protein sequence ID" value="CAL6043049.1"/>
    <property type="molecule type" value="Genomic_DNA"/>
</dbReference>
<organism evidence="1">
    <name type="scientific">Hexamita inflata</name>
    <dbReference type="NCBI Taxonomy" id="28002"/>
    <lineage>
        <taxon>Eukaryota</taxon>
        <taxon>Metamonada</taxon>
        <taxon>Diplomonadida</taxon>
        <taxon>Hexamitidae</taxon>
        <taxon>Hexamitinae</taxon>
        <taxon>Hexamita</taxon>
    </lineage>
</organism>
<evidence type="ECO:0000313" key="3">
    <source>
        <dbReference type="Proteomes" id="UP001642409"/>
    </source>
</evidence>
<sequence length="106" mass="12491">MKKQVPRVLSQIHCISSEINNLNNYTTDFTTINYETELLKVNNIKQSIENEIYNLHKINIDLVDYALIVEHHGTSCLKIYNNQQKIVSYVQRCLRINIELPFKLLK</sequence>
<proteinExistence type="predicted"/>
<dbReference type="Proteomes" id="UP001642409">
    <property type="component" value="Unassembled WGS sequence"/>
</dbReference>
<keyword evidence="3" id="KW-1185">Reference proteome</keyword>
<reference evidence="1" key="1">
    <citation type="submission" date="2023-06" db="EMBL/GenBank/DDBJ databases">
        <authorList>
            <person name="Kurt Z."/>
        </authorList>
    </citation>
    <scope>NUCLEOTIDE SEQUENCE</scope>
</reference>